<reference evidence="2 3" key="1">
    <citation type="submission" date="2017-11" db="EMBL/GenBank/DDBJ databases">
        <title>The genome of Rhizophagus clarus HR1 reveals common genetic basis of auxotrophy among arbuscular mycorrhizal fungi.</title>
        <authorList>
            <person name="Kobayashi Y."/>
        </authorList>
    </citation>
    <scope>NUCLEOTIDE SEQUENCE [LARGE SCALE GENOMIC DNA]</scope>
    <source>
        <strain evidence="2 3">HR1</strain>
    </source>
</reference>
<evidence type="ECO:0000313" key="2">
    <source>
        <dbReference type="EMBL" id="GBC00848.1"/>
    </source>
</evidence>
<protein>
    <submittedName>
        <fullName evidence="2">Uncharacterized protein</fullName>
    </submittedName>
</protein>
<feature type="region of interest" description="Disordered" evidence="1">
    <location>
        <begin position="80"/>
        <end position="187"/>
    </location>
</feature>
<name>A0A2Z6RE25_9GLOM</name>
<feature type="compositionally biased region" description="Basic and acidic residues" evidence="1">
    <location>
        <begin position="137"/>
        <end position="187"/>
    </location>
</feature>
<feature type="compositionally biased region" description="Low complexity" evidence="1">
    <location>
        <begin position="127"/>
        <end position="136"/>
    </location>
</feature>
<accession>A0A2Z6RE25</accession>
<feature type="compositionally biased region" description="Basic residues" evidence="1">
    <location>
        <begin position="85"/>
        <end position="94"/>
    </location>
</feature>
<dbReference type="EMBL" id="BEXD01003332">
    <property type="protein sequence ID" value="GBC00848.1"/>
    <property type="molecule type" value="Genomic_DNA"/>
</dbReference>
<sequence length="187" mass="21596">MQPNYNNKKYIQNLQEYYDNYLEKGMEFDGFKIKSTIFLTKNIDDDHNSRINFLDKVDDGNMSLLIEDMLTILDEIKSEDETSKLSRRRNKYKGIQKQQQEEKEVTDNNGSNSSNNSGNEGQGSGNEGQESGNEGQESGKERGSKERRSGRGTGREREKERERERGRRRESERRNKAGNSKGKEKAV</sequence>
<keyword evidence="3" id="KW-1185">Reference proteome</keyword>
<organism evidence="2 3">
    <name type="scientific">Rhizophagus clarus</name>
    <dbReference type="NCBI Taxonomy" id="94130"/>
    <lineage>
        <taxon>Eukaryota</taxon>
        <taxon>Fungi</taxon>
        <taxon>Fungi incertae sedis</taxon>
        <taxon>Mucoromycota</taxon>
        <taxon>Glomeromycotina</taxon>
        <taxon>Glomeromycetes</taxon>
        <taxon>Glomerales</taxon>
        <taxon>Glomeraceae</taxon>
        <taxon>Rhizophagus</taxon>
    </lineage>
</organism>
<evidence type="ECO:0000256" key="1">
    <source>
        <dbReference type="SAM" id="MobiDB-lite"/>
    </source>
</evidence>
<gene>
    <name evidence="2" type="ORF">RclHR1_39980002</name>
</gene>
<feature type="compositionally biased region" description="Low complexity" evidence="1">
    <location>
        <begin position="108"/>
        <end position="119"/>
    </location>
</feature>
<evidence type="ECO:0000313" key="3">
    <source>
        <dbReference type="Proteomes" id="UP000247702"/>
    </source>
</evidence>
<dbReference type="AlphaFoldDB" id="A0A2Z6RE25"/>
<proteinExistence type="predicted"/>
<comment type="caution">
    <text evidence="2">The sequence shown here is derived from an EMBL/GenBank/DDBJ whole genome shotgun (WGS) entry which is preliminary data.</text>
</comment>
<dbReference type="Proteomes" id="UP000247702">
    <property type="component" value="Unassembled WGS sequence"/>
</dbReference>